<evidence type="ECO:0000256" key="1">
    <source>
        <dbReference type="ARBA" id="ARBA00023004"/>
    </source>
</evidence>
<dbReference type="RefSeq" id="WP_215821311.1">
    <property type="nucleotide sequence ID" value="NZ_JAGSOY010000060.1"/>
</dbReference>
<dbReference type="InterPro" id="IPR007457">
    <property type="entry name" value="Fe_traffick_prot_YggX"/>
</dbReference>
<dbReference type="Gene3D" id="1.10.3880.10">
    <property type="entry name" value="Fe(II) trafficking protein YggX"/>
    <property type="match status" value="1"/>
</dbReference>
<comment type="similarity">
    <text evidence="2">Belongs to the Fe(2+)-trafficking protein family.</text>
</comment>
<accession>A0ABS5ZG81</accession>
<dbReference type="Proteomes" id="UP000690515">
    <property type="component" value="Unassembled WGS sequence"/>
</dbReference>
<dbReference type="HAMAP" id="MF_00686">
    <property type="entry name" value="Fe_traffic_YggX"/>
    <property type="match status" value="1"/>
</dbReference>
<proteinExistence type="inferred from homology"/>
<protein>
    <recommendedName>
        <fullName evidence="2">Probable Fe(2+)-trafficking protein</fullName>
    </recommendedName>
</protein>
<comment type="caution">
    <text evidence="3">The sequence shown here is derived from an EMBL/GenBank/DDBJ whole genome shotgun (WGS) entry which is preliminary data.</text>
</comment>
<keyword evidence="1 2" id="KW-0408">Iron</keyword>
<evidence type="ECO:0000313" key="3">
    <source>
        <dbReference type="EMBL" id="MBU2713076.1"/>
    </source>
</evidence>
<dbReference type="NCBIfam" id="NF003817">
    <property type="entry name" value="PRK05408.1"/>
    <property type="match status" value="1"/>
</dbReference>
<dbReference type="EMBL" id="JAGSOY010000060">
    <property type="protein sequence ID" value="MBU2713076.1"/>
    <property type="molecule type" value="Genomic_DNA"/>
</dbReference>
<reference evidence="3 4" key="1">
    <citation type="submission" date="2021-04" db="EMBL/GenBank/DDBJ databases">
        <authorList>
            <person name="Pira H."/>
            <person name="Risdian C."/>
            <person name="Wink J."/>
        </authorList>
    </citation>
    <scope>NUCLEOTIDE SEQUENCE [LARGE SCALE GENOMIC DNA]</scope>
    <source>
        <strain evidence="3 4">WH53</strain>
    </source>
</reference>
<name>A0ABS5ZG81_9GAMM</name>
<sequence length="94" mass="11081">MTRTIFCQKLNKEAEGLAIPPYPGEKGQWIYNNISKETWEAWQKHQTMLINEKRLNLMEPNTRKYLTEQMDKFFANDEVDQADGFVPTSDQPEN</sequence>
<organism evidence="3 4">
    <name type="scientific">Zooshikella harenae</name>
    <dbReference type="NCBI Taxonomy" id="2827238"/>
    <lineage>
        <taxon>Bacteria</taxon>
        <taxon>Pseudomonadati</taxon>
        <taxon>Pseudomonadota</taxon>
        <taxon>Gammaproteobacteria</taxon>
        <taxon>Oceanospirillales</taxon>
        <taxon>Zooshikellaceae</taxon>
        <taxon>Zooshikella</taxon>
    </lineage>
</organism>
<evidence type="ECO:0000313" key="4">
    <source>
        <dbReference type="Proteomes" id="UP000690515"/>
    </source>
</evidence>
<dbReference type="PIRSF" id="PIRSF029827">
    <property type="entry name" value="Fe_traffic_YggX"/>
    <property type="match status" value="1"/>
</dbReference>
<dbReference type="PANTHER" id="PTHR36965:SF1">
    <property type="entry name" value="FE(2+)-TRAFFICKING PROTEIN-RELATED"/>
    <property type="match status" value="1"/>
</dbReference>
<evidence type="ECO:0000256" key="2">
    <source>
        <dbReference type="HAMAP-Rule" id="MF_00686"/>
    </source>
</evidence>
<keyword evidence="4" id="KW-1185">Reference proteome</keyword>
<gene>
    <name evidence="3" type="ORF">KCG35_18580</name>
</gene>
<comment type="function">
    <text evidence="2">Could be a mediator in iron transactions between iron acquisition and iron-requiring processes, such as synthesis and/or repair of Fe-S clusters in biosynthetic enzymes.</text>
</comment>
<dbReference type="Pfam" id="PF04362">
    <property type="entry name" value="Iron_traffic"/>
    <property type="match status" value="1"/>
</dbReference>
<dbReference type="PANTHER" id="PTHR36965">
    <property type="entry name" value="FE(2+)-TRAFFICKING PROTEIN-RELATED"/>
    <property type="match status" value="1"/>
</dbReference>
<dbReference type="InterPro" id="IPR036766">
    <property type="entry name" value="Fe_traffick_prot_YggX_sf"/>
</dbReference>
<dbReference type="SUPFAM" id="SSF111148">
    <property type="entry name" value="YggX-like"/>
    <property type="match status" value="1"/>
</dbReference>